<reference evidence="1" key="1">
    <citation type="journal article" date="2014" name="Int. J. Syst. Evol. Microbiol.">
        <title>Complete genome sequence of Corynebacterium casei LMG S-19264T (=DSM 44701T), isolated from a smear-ripened cheese.</title>
        <authorList>
            <consortium name="US DOE Joint Genome Institute (JGI-PGF)"/>
            <person name="Walter F."/>
            <person name="Albersmeier A."/>
            <person name="Kalinowski J."/>
            <person name="Ruckert C."/>
        </authorList>
    </citation>
    <scope>NUCLEOTIDE SEQUENCE</scope>
    <source>
        <strain evidence="1">KCTC 12719</strain>
    </source>
</reference>
<dbReference type="EMBL" id="BMXB01000016">
    <property type="protein sequence ID" value="GHA46961.1"/>
    <property type="molecule type" value="Genomic_DNA"/>
</dbReference>
<sequence length="151" mass="16772">MTLDNKQKLKAAAGIYVEDRIKKIHTAIADLEEALKLETKCSMGDKYETGRAMLHLEFEKLSGQLEQLSRLTKTLSMIKEKQNFEKVEFGSVVKTAKANYFISIPAGEIEIGGEKFYAIGAGSPVAKAMLGKNVGDFFTFNGVKNEILKIY</sequence>
<dbReference type="RefSeq" id="WP_189605610.1">
    <property type="nucleotide sequence ID" value="NZ_BMXB01000016.1"/>
</dbReference>
<proteinExistence type="predicted"/>
<dbReference type="Proteomes" id="UP000610456">
    <property type="component" value="Unassembled WGS sequence"/>
</dbReference>
<protein>
    <recommendedName>
        <fullName evidence="3">Transcription elongation factor, GreA/GreB, C-term</fullName>
    </recommendedName>
</protein>
<evidence type="ECO:0008006" key="3">
    <source>
        <dbReference type="Google" id="ProtNLM"/>
    </source>
</evidence>
<comment type="caution">
    <text evidence="1">The sequence shown here is derived from an EMBL/GenBank/DDBJ whole genome shotgun (WGS) entry which is preliminary data.</text>
</comment>
<keyword evidence="2" id="KW-1185">Reference proteome</keyword>
<evidence type="ECO:0000313" key="1">
    <source>
        <dbReference type="EMBL" id="GHA46961.1"/>
    </source>
</evidence>
<accession>A0A918W1F9</accession>
<dbReference type="AlphaFoldDB" id="A0A918W1F9"/>
<gene>
    <name evidence="1" type="ORF">GCM10007103_30030</name>
</gene>
<name>A0A918W1F9_9FLAO</name>
<organism evidence="1 2">
    <name type="scientific">Salinimicrobium marinum</name>
    <dbReference type="NCBI Taxonomy" id="680283"/>
    <lineage>
        <taxon>Bacteria</taxon>
        <taxon>Pseudomonadati</taxon>
        <taxon>Bacteroidota</taxon>
        <taxon>Flavobacteriia</taxon>
        <taxon>Flavobacteriales</taxon>
        <taxon>Flavobacteriaceae</taxon>
        <taxon>Salinimicrobium</taxon>
    </lineage>
</organism>
<reference evidence="1" key="2">
    <citation type="submission" date="2020-09" db="EMBL/GenBank/DDBJ databases">
        <authorList>
            <person name="Sun Q."/>
            <person name="Kim S."/>
        </authorList>
    </citation>
    <scope>NUCLEOTIDE SEQUENCE</scope>
    <source>
        <strain evidence="1">KCTC 12719</strain>
    </source>
</reference>
<evidence type="ECO:0000313" key="2">
    <source>
        <dbReference type="Proteomes" id="UP000610456"/>
    </source>
</evidence>